<dbReference type="EC" id="6.3.2.2" evidence="2 9"/>
<comment type="catalytic activity">
    <reaction evidence="7 9">
        <text>L-cysteine + L-glutamate + ATP = gamma-L-glutamyl-L-cysteine + ADP + phosphate + H(+)</text>
        <dbReference type="Rhea" id="RHEA:13285"/>
        <dbReference type="ChEBI" id="CHEBI:15378"/>
        <dbReference type="ChEBI" id="CHEBI:29985"/>
        <dbReference type="ChEBI" id="CHEBI:30616"/>
        <dbReference type="ChEBI" id="CHEBI:35235"/>
        <dbReference type="ChEBI" id="CHEBI:43474"/>
        <dbReference type="ChEBI" id="CHEBI:58173"/>
        <dbReference type="ChEBI" id="CHEBI:456216"/>
        <dbReference type="EC" id="6.3.2.2"/>
    </reaction>
</comment>
<dbReference type="PANTHER" id="PTHR38761:SF1">
    <property type="entry name" value="GLUTAMATE--CYSTEINE LIGASE"/>
    <property type="match status" value="1"/>
</dbReference>
<dbReference type="eggNOG" id="COG2918">
    <property type="taxonomic scope" value="Bacteria"/>
</dbReference>
<dbReference type="KEGG" id="lbn:LBUCD034_0257"/>
<evidence type="ECO:0000313" key="11">
    <source>
        <dbReference type="EMBL" id="AFR99363.1"/>
    </source>
</evidence>
<evidence type="ECO:0000259" key="10">
    <source>
        <dbReference type="Pfam" id="PF04262"/>
    </source>
</evidence>
<feature type="domain" description="Glutamate--cysteine ligase" evidence="10">
    <location>
        <begin position="9"/>
        <end position="246"/>
    </location>
</feature>
<evidence type="ECO:0000256" key="7">
    <source>
        <dbReference type="ARBA" id="ARBA00048819"/>
    </source>
</evidence>
<dbReference type="GO" id="GO:0006750">
    <property type="term" value="P:glutathione biosynthetic process"/>
    <property type="evidence" value="ECO:0007669"/>
    <property type="project" value="UniProtKB-UniPathway"/>
</dbReference>
<evidence type="ECO:0000256" key="2">
    <source>
        <dbReference type="ARBA" id="ARBA00012220"/>
    </source>
</evidence>
<sequence length="448" mass="50651">MKIKDGGQMKQAKEVSDFINSTVGLEVETHRINKSGQLSHKSYPKGLLNERQHHFIKNDFLETQSELITPPTKTTLKGLKYLGVYHQALRSELAGKEYLWPYSMPPKLKADHSDIVIAQTDPKSYEYRQQVAKIRKIERTAETGVHVNIGLTKKAIKDLTAQDANVSTDDLYLQAAVGFMRYRWLLTYLFGATPVAFTNYFAPDTDAPTSPVRSLRNSHFGFGNGFISSYQSVQQYVDGILKAVDDQKLIAQREYYGTVRLKRSDNVSALLTKGIAYLELRIYDLDPFEPLGVSEDAVDLVRLMFAYFVSHRPFDLRTADEDIAKADQKNDVVALENPLKISQYHDEAAEFIGKLEKFSAQAVIPFNAQHLCFKLMEMIDDPVLTPSGRMVNWLGEDSKKVFDELLKFAKGYQDDLIHNPAIGFESLSAADQKEILATLKQGIPVRIK</sequence>
<keyword evidence="12" id="KW-1185">Reference proteome</keyword>
<dbReference type="SUPFAM" id="SSF55931">
    <property type="entry name" value="Glutamine synthetase/guanido kinase"/>
    <property type="match status" value="1"/>
</dbReference>
<accession>J9VYN8</accession>
<evidence type="ECO:0000313" key="12">
    <source>
        <dbReference type="Proteomes" id="UP000007332"/>
    </source>
</evidence>
<reference evidence="11 12" key="1">
    <citation type="journal article" date="2012" name="J. Biotechnol.">
        <title>Insights into the completely annotated genome of Lactobacillus buchneri CD034, a strain isolated from stable grass silage.</title>
        <authorList>
            <person name="Heinl S."/>
            <person name="Wibberg D."/>
            <person name="Eikmeyer F."/>
            <person name="Szczepanowski R."/>
            <person name="Blom J."/>
            <person name="Linke B."/>
            <person name="Goesmann A."/>
            <person name="Grabherr R."/>
            <person name="Schwab H."/>
            <person name="Puhler A."/>
            <person name="Schluter A."/>
        </authorList>
    </citation>
    <scope>NUCLEOTIDE SEQUENCE [LARGE SCALE GENOMIC DNA]</scope>
    <source>
        <strain evidence="11 12">CD034</strain>
    </source>
</reference>
<keyword evidence="5" id="KW-0547">Nucleotide-binding</keyword>
<name>J9VYN8_LENBU</name>
<evidence type="ECO:0000256" key="9">
    <source>
        <dbReference type="RuleBase" id="RU004391"/>
    </source>
</evidence>
<evidence type="ECO:0000256" key="4">
    <source>
        <dbReference type="ARBA" id="ARBA00022684"/>
    </source>
</evidence>
<protein>
    <recommendedName>
        <fullName evidence="2 9">Glutamate--cysteine ligase</fullName>
        <ecNumber evidence="2 9">6.3.2.2</ecNumber>
    </recommendedName>
</protein>
<dbReference type="AlphaFoldDB" id="J9VYN8"/>
<evidence type="ECO:0000256" key="8">
    <source>
        <dbReference type="RuleBase" id="RU003544"/>
    </source>
</evidence>
<dbReference type="InterPro" id="IPR006334">
    <property type="entry name" value="Glut_cys_ligase"/>
</dbReference>
<dbReference type="InterPro" id="IPR014746">
    <property type="entry name" value="Gln_synth/guanido_kin_cat_dom"/>
</dbReference>
<dbReference type="PANTHER" id="PTHR38761">
    <property type="entry name" value="GLUTAMATE--CYSTEINE LIGASE"/>
    <property type="match status" value="1"/>
</dbReference>
<dbReference type="HOGENOM" id="CLU_020728_2_0_9"/>
<dbReference type="GO" id="GO:0046872">
    <property type="term" value="F:metal ion binding"/>
    <property type="evidence" value="ECO:0007669"/>
    <property type="project" value="TreeGrafter"/>
</dbReference>
<dbReference type="GO" id="GO:0005524">
    <property type="term" value="F:ATP binding"/>
    <property type="evidence" value="ECO:0007669"/>
    <property type="project" value="UniProtKB-KW"/>
</dbReference>
<evidence type="ECO:0000256" key="5">
    <source>
        <dbReference type="ARBA" id="ARBA00022741"/>
    </source>
</evidence>
<comment type="similarity">
    <text evidence="8">Belongs to the glutamate--cysteine ligase type 1 family.</text>
</comment>
<comment type="pathway">
    <text evidence="1 9">Sulfur metabolism; glutathione biosynthesis; glutathione from L-cysteine and L-glutamate: step 1/2.</text>
</comment>
<dbReference type="Gene3D" id="3.30.590.20">
    <property type="match status" value="1"/>
</dbReference>
<dbReference type="PATRIC" id="fig|1071400.3.peg.255"/>
<dbReference type="GO" id="GO:0004357">
    <property type="term" value="F:glutamate-cysteine ligase activity"/>
    <property type="evidence" value="ECO:0007669"/>
    <property type="project" value="UniProtKB-EC"/>
</dbReference>
<evidence type="ECO:0000256" key="6">
    <source>
        <dbReference type="ARBA" id="ARBA00022840"/>
    </source>
</evidence>
<dbReference type="InterPro" id="IPR007370">
    <property type="entry name" value="Glu_cys_ligase"/>
</dbReference>
<keyword evidence="4 8" id="KW-0317">Glutathione biosynthesis</keyword>
<dbReference type="GO" id="GO:0005829">
    <property type="term" value="C:cytosol"/>
    <property type="evidence" value="ECO:0007669"/>
    <property type="project" value="TreeGrafter"/>
</dbReference>
<dbReference type="Pfam" id="PF04262">
    <property type="entry name" value="Glu_cys_ligase"/>
    <property type="match status" value="1"/>
</dbReference>
<dbReference type="Proteomes" id="UP000007332">
    <property type="component" value="Chromosome"/>
</dbReference>
<dbReference type="STRING" id="1071400.LBUCD034_0257"/>
<dbReference type="UniPathway" id="UPA00142">
    <property type="reaction ID" value="UER00209"/>
</dbReference>
<proteinExistence type="inferred from homology"/>
<keyword evidence="3 8" id="KW-0436">Ligase</keyword>
<evidence type="ECO:0000256" key="1">
    <source>
        <dbReference type="ARBA" id="ARBA00005006"/>
    </source>
</evidence>
<gene>
    <name evidence="11" type="primary">gshA2</name>
    <name evidence="11" type="ORF">LBUCD034_0257</name>
</gene>
<evidence type="ECO:0000256" key="3">
    <source>
        <dbReference type="ARBA" id="ARBA00022598"/>
    </source>
</evidence>
<organism evidence="11 12">
    <name type="scientific">Lentilactobacillus buchneri subsp. silagei CD034</name>
    <dbReference type="NCBI Taxonomy" id="1071400"/>
    <lineage>
        <taxon>Bacteria</taxon>
        <taxon>Bacillati</taxon>
        <taxon>Bacillota</taxon>
        <taxon>Bacilli</taxon>
        <taxon>Lactobacillales</taxon>
        <taxon>Lactobacillaceae</taxon>
        <taxon>Lentilactobacillus</taxon>
        <taxon>Lentilactobacillus buchneri subsp. silagei</taxon>
    </lineage>
</organism>
<dbReference type="EMBL" id="CP003043">
    <property type="protein sequence ID" value="AFR99363.1"/>
    <property type="molecule type" value="Genomic_DNA"/>
</dbReference>
<keyword evidence="6" id="KW-0067">ATP-binding</keyword>